<dbReference type="InterPro" id="IPR003280">
    <property type="entry name" value="2pore_dom_K_chnl"/>
</dbReference>
<evidence type="ECO:0000259" key="10">
    <source>
        <dbReference type="Pfam" id="PF07885"/>
    </source>
</evidence>
<protein>
    <recommendedName>
        <fullName evidence="10">Potassium channel domain-containing protein</fullName>
    </recommendedName>
</protein>
<evidence type="ECO:0000313" key="12">
    <source>
        <dbReference type="Proteomes" id="UP001186944"/>
    </source>
</evidence>
<evidence type="ECO:0000256" key="9">
    <source>
        <dbReference type="SAM" id="Phobius"/>
    </source>
</evidence>
<feature type="domain" description="Potassium channel" evidence="10">
    <location>
        <begin position="52"/>
        <end position="90"/>
    </location>
</feature>
<dbReference type="InterPro" id="IPR013099">
    <property type="entry name" value="K_chnl_dom"/>
</dbReference>
<keyword evidence="4 9" id="KW-1133">Transmembrane helix</keyword>
<keyword evidence="6 9" id="KW-0472">Membrane</keyword>
<name>A0AA88Y4R5_PINIB</name>
<keyword evidence="3 8" id="KW-0812">Transmembrane</keyword>
<dbReference type="Pfam" id="PF07885">
    <property type="entry name" value="Ion_trans_2"/>
    <property type="match status" value="2"/>
</dbReference>
<feature type="transmembrane region" description="Helical" evidence="9">
    <location>
        <begin position="65"/>
        <end position="90"/>
    </location>
</feature>
<feature type="transmembrane region" description="Helical" evidence="9">
    <location>
        <begin position="111"/>
        <end position="132"/>
    </location>
</feature>
<evidence type="ECO:0000256" key="6">
    <source>
        <dbReference type="ARBA" id="ARBA00023136"/>
    </source>
</evidence>
<evidence type="ECO:0000313" key="11">
    <source>
        <dbReference type="EMBL" id="KAK3093434.1"/>
    </source>
</evidence>
<dbReference type="Proteomes" id="UP001186944">
    <property type="component" value="Unassembled WGS sequence"/>
</dbReference>
<comment type="caution">
    <text evidence="11">The sequence shown here is derived from an EMBL/GenBank/DDBJ whole genome shotgun (WGS) entry which is preliminary data.</text>
</comment>
<evidence type="ECO:0000256" key="2">
    <source>
        <dbReference type="ARBA" id="ARBA00022448"/>
    </source>
</evidence>
<comment type="similarity">
    <text evidence="8">Belongs to the two pore domain potassium channel (TC 1.A.1.8) family.</text>
</comment>
<feature type="transmembrane region" description="Helical" evidence="9">
    <location>
        <begin position="10"/>
        <end position="28"/>
    </location>
</feature>
<dbReference type="GO" id="GO:0030322">
    <property type="term" value="P:stabilization of membrane potential"/>
    <property type="evidence" value="ECO:0007669"/>
    <property type="project" value="TreeGrafter"/>
</dbReference>
<dbReference type="Gene3D" id="1.10.287.70">
    <property type="match status" value="1"/>
</dbReference>
<feature type="domain" description="Potassium channel" evidence="10">
    <location>
        <begin position="126"/>
        <end position="167"/>
    </location>
</feature>
<evidence type="ECO:0000256" key="3">
    <source>
        <dbReference type="ARBA" id="ARBA00022692"/>
    </source>
</evidence>
<evidence type="ECO:0000256" key="1">
    <source>
        <dbReference type="ARBA" id="ARBA00004141"/>
    </source>
</evidence>
<proteinExistence type="inferred from homology"/>
<keyword evidence="7 8" id="KW-0407">Ion channel</keyword>
<dbReference type="GO" id="GO:0015271">
    <property type="term" value="F:outward rectifier potassium channel activity"/>
    <property type="evidence" value="ECO:0007669"/>
    <property type="project" value="TreeGrafter"/>
</dbReference>
<dbReference type="PANTHER" id="PTHR11003:SF330">
    <property type="entry name" value="POTASSIUM CHANNEL DOMAIN-CONTAINING PROTEIN"/>
    <property type="match status" value="1"/>
</dbReference>
<evidence type="ECO:0000256" key="4">
    <source>
        <dbReference type="ARBA" id="ARBA00022989"/>
    </source>
</evidence>
<dbReference type="GO" id="GO:0005886">
    <property type="term" value="C:plasma membrane"/>
    <property type="evidence" value="ECO:0007669"/>
    <property type="project" value="TreeGrafter"/>
</dbReference>
<feature type="transmembrane region" description="Helical" evidence="9">
    <location>
        <begin position="177"/>
        <end position="200"/>
    </location>
</feature>
<gene>
    <name evidence="11" type="ORF">FSP39_015687</name>
</gene>
<keyword evidence="12" id="KW-1185">Reference proteome</keyword>
<keyword evidence="5 8" id="KW-0406">Ion transport</keyword>
<dbReference type="PRINTS" id="PR01333">
    <property type="entry name" value="2POREKCHANEL"/>
</dbReference>
<dbReference type="EMBL" id="VSWD01000009">
    <property type="protein sequence ID" value="KAK3093434.1"/>
    <property type="molecule type" value="Genomic_DNA"/>
</dbReference>
<dbReference type="SUPFAM" id="SSF81324">
    <property type="entry name" value="Voltage-gated potassium channels"/>
    <property type="match status" value="1"/>
</dbReference>
<organism evidence="11 12">
    <name type="scientific">Pinctada imbricata</name>
    <name type="common">Atlantic pearl-oyster</name>
    <name type="synonym">Pinctada martensii</name>
    <dbReference type="NCBI Taxonomy" id="66713"/>
    <lineage>
        <taxon>Eukaryota</taxon>
        <taxon>Metazoa</taxon>
        <taxon>Spiralia</taxon>
        <taxon>Lophotrochozoa</taxon>
        <taxon>Mollusca</taxon>
        <taxon>Bivalvia</taxon>
        <taxon>Autobranchia</taxon>
        <taxon>Pteriomorphia</taxon>
        <taxon>Pterioida</taxon>
        <taxon>Pterioidea</taxon>
        <taxon>Pteriidae</taxon>
        <taxon>Pinctada</taxon>
    </lineage>
</organism>
<feature type="transmembrane region" description="Helical" evidence="9">
    <location>
        <begin position="144"/>
        <end position="165"/>
    </location>
</feature>
<keyword evidence="2 8" id="KW-0813">Transport</keyword>
<evidence type="ECO:0000256" key="7">
    <source>
        <dbReference type="ARBA" id="ARBA00023303"/>
    </source>
</evidence>
<reference evidence="11" key="1">
    <citation type="submission" date="2019-08" db="EMBL/GenBank/DDBJ databases">
        <title>The improved chromosome-level genome for the pearl oyster Pinctada fucata martensii using PacBio sequencing and Hi-C.</title>
        <authorList>
            <person name="Zheng Z."/>
        </authorList>
    </citation>
    <scope>NUCLEOTIDE SEQUENCE</scope>
    <source>
        <strain evidence="11">ZZ-2019</strain>
        <tissue evidence="11">Adductor muscle</tissue>
    </source>
</reference>
<comment type="subcellular location">
    <subcellularLocation>
        <location evidence="1">Membrane</location>
        <topology evidence="1">Multi-pass membrane protein</topology>
    </subcellularLocation>
</comment>
<evidence type="ECO:0000256" key="5">
    <source>
        <dbReference type="ARBA" id="ARBA00023065"/>
    </source>
</evidence>
<accession>A0AA88Y4R5</accession>
<sequence>MGEGPGWKQILPLTIAVVIYLCVGAAIFSEIEGDPEIHRRIKLKRYLDDFLGYGNMAPRTGVGKIALVVYSVFGIPATMILLSFIGQLLVKLSKKVNRCKVCSEKPVMNKVLNMILIVSLGLTMLFGLPALVFSEVEKWDFLEGLYYCFVTLSTIGFGDYVAAISENRLSDRGAGDVYRVVTVYMDSVRTVIFVFGYNYISNVLMLKAEKMERLTKDRLEVGYLLCILIDE</sequence>
<dbReference type="AlphaFoldDB" id="A0AA88Y4R5"/>
<dbReference type="PANTHER" id="PTHR11003">
    <property type="entry name" value="POTASSIUM CHANNEL, SUBFAMILY K"/>
    <property type="match status" value="1"/>
</dbReference>
<dbReference type="GO" id="GO:0022841">
    <property type="term" value="F:potassium ion leak channel activity"/>
    <property type="evidence" value="ECO:0007669"/>
    <property type="project" value="TreeGrafter"/>
</dbReference>
<evidence type="ECO:0000256" key="8">
    <source>
        <dbReference type="RuleBase" id="RU003857"/>
    </source>
</evidence>